<feature type="compositionally biased region" description="Low complexity" evidence="1">
    <location>
        <begin position="1433"/>
        <end position="1442"/>
    </location>
</feature>
<feature type="region of interest" description="Disordered" evidence="1">
    <location>
        <begin position="1488"/>
        <end position="1512"/>
    </location>
</feature>
<feature type="region of interest" description="Disordered" evidence="1">
    <location>
        <begin position="1041"/>
        <end position="1083"/>
    </location>
</feature>
<evidence type="ECO:0000256" key="1">
    <source>
        <dbReference type="SAM" id="MobiDB-lite"/>
    </source>
</evidence>
<dbReference type="Proteomes" id="UP001335648">
    <property type="component" value="Unassembled WGS sequence"/>
</dbReference>
<dbReference type="Pfam" id="PF25039">
    <property type="entry name" value="BLTP1_M"/>
    <property type="match status" value="1"/>
</dbReference>
<feature type="compositionally biased region" description="Polar residues" evidence="1">
    <location>
        <begin position="1247"/>
        <end position="1256"/>
    </location>
</feature>
<feature type="region of interest" description="Disordered" evidence="1">
    <location>
        <begin position="213"/>
        <end position="240"/>
    </location>
</feature>
<dbReference type="Pfam" id="PF25040">
    <property type="entry name" value="BLTP1_C"/>
    <property type="match status" value="2"/>
</dbReference>
<organism evidence="3 4">
    <name type="scientific">Champsocephalus esox</name>
    <name type="common">pike icefish</name>
    <dbReference type="NCBI Taxonomy" id="159716"/>
    <lineage>
        <taxon>Eukaryota</taxon>
        <taxon>Metazoa</taxon>
        <taxon>Chordata</taxon>
        <taxon>Craniata</taxon>
        <taxon>Vertebrata</taxon>
        <taxon>Euteleostomi</taxon>
        <taxon>Actinopterygii</taxon>
        <taxon>Neopterygii</taxon>
        <taxon>Teleostei</taxon>
        <taxon>Neoteleostei</taxon>
        <taxon>Acanthomorphata</taxon>
        <taxon>Eupercaria</taxon>
        <taxon>Perciformes</taxon>
        <taxon>Notothenioidei</taxon>
        <taxon>Channichthyidae</taxon>
        <taxon>Champsocephalus</taxon>
    </lineage>
</organism>
<dbReference type="InterPro" id="IPR056741">
    <property type="entry name" value="BLTP1_M"/>
</dbReference>
<feature type="region of interest" description="Disordered" evidence="1">
    <location>
        <begin position="1216"/>
        <end position="1261"/>
    </location>
</feature>
<dbReference type="GO" id="GO:0048488">
    <property type="term" value="P:synaptic vesicle endocytosis"/>
    <property type="evidence" value="ECO:0007669"/>
    <property type="project" value="TreeGrafter"/>
</dbReference>
<dbReference type="SMART" id="SM01220">
    <property type="entry name" value="FSA_C"/>
    <property type="match status" value="1"/>
</dbReference>
<feature type="compositionally biased region" description="Polar residues" evidence="1">
    <location>
        <begin position="1447"/>
        <end position="1460"/>
    </location>
</feature>
<accession>A0AAN8BJU0</accession>
<protein>
    <recommendedName>
        <fullName evidence="2">Bridge-like lipid transfer protein family member 1 C-terminal domain-containing protein</fullName>
    </recommendedName>
</protein>
<feature type="compositionally biased region" description="Polar residues" evidence="1">
    <location>
        <begin position="1217"/>
        <end position="1229"/>
    </location>
</feature>
<dbReference type="GO" id="GO:0098793">
    <property type="term" value="C:presynapse"/>
    <property type="evidence" value="ECO:0007669"/>
    <property type="project" value="GOC"/>
</dbReference>
<keyword evidence="4" id="KW-1185">Reference proteome</keyword>
<evidence type="ECO:0000313" key="4">
    <source>
        <dbReference type="Proteomes" id="UP001335648"/>
    </source>
</evidence>
<proteinExistence type="predicted"/>
<feature type="compositionally biased region" description="Polar residues" evidence="1">
    <location>
        <begin position="1613"/>
        <end position="1624"/>
    </location>
</feature>
<sequence>MYKLLNFYSLISDPTGILEKSSPENCLSEGGRRPSEPFCKVIFENEQQDNSTPNKPPGSGGRRRSLVSSEPQHVTLIVFGIGMVNRTHLEADIGGLTMEAELKKIHGSFTLKEKMKDILHQKMTETCASAHIGGVNIVLLEGITPDIQTVVKCNIAKSQALYSAQRGLRTNNAAVFKVGAIIINIPQHPATLHSMMVRSSHQLSKQISDLIRQPSNAQPPNREDTPIPQPSEKASSINQTPVEANEFPQLPEGLEKKPIVLKFSAMMDGITIGAALLPSLKAEYKMGRMKSHGMTGAQTSFTFELPNHKLCFQSKVSPVDMSTMPPSASLTLPPVTMSGEYIMEDHESHSDQGWAPDDFPAKQGNYLQGNYLRCVAEIGSFEHNLTTDLLNHLVFLQKVFMKEVNEVIQKVSGGEQPIPLWNEPDTSADADKPKILLYSLSLMFKGIQMTATTPSMRAVRFETGLIELELSNRIQCKAQPGGSSSYLKLFGKCQVDLHLALGQIVKHQVYEEAGSDFHQVAYFRTRIGLRNALQEEISGSSDKEAVLITLNRPIVFAQPVAFDRAVLFWLNYKAAYDNWNEQRLALNKDIHMATKEVVDKLPGIQQTSAQAFSTLFLQLTVNDLGICLPITNTSQRGQVAATEGIHSEAGASSSVGGHKNARKANHSIDFDTGSAMVLTIESTLITACSSESLVSKGHFKNFCIRFAEGFETSWDDWKPEIRGDMVMNACVVPDESSSAGTWTLNVLWKMCGIDVHMDPNIGKRLNALGNTLTSLTGEEDVDDIADLNSVNMADLSDEDEADSMSPTIHMETIDPRRQMAMGNQVIDARGRKFTKRVVDIRELNEQAKVIDDLKKLGASEGTIDQEIQRYQQLELVAVNDIRRDVRKKLRRSSMRAASLKDKWGLGYKPSYNRSKSISAAAGRPPLKRMERQSSRIGDLDDLPDMRVDASSPGPRVTFNIQDTINNQAFEAANSPISPGEIFKFPEETEVDLLSVTVDEPSHPHHHLHPLHSPSVMEGNHSVFSAPGTPAVFSPVLPFQHDDMRRDDLSSSSSEDSEKEDEFEREKPPSFRRPFQASHRKPSGFSAVSQLFSERWPSTAANRSFSGPTTERNIDFELDIRVEIESGKCVLHPTTQQPEHEDIALRRSCDHSLRSLDQESPPKKKKLQPTYTSTTHLLAGKKCPSTLQTKSNDMETTVFYIPGVDVKLHYNSKMLKTESPNASRGSSLPRTLSKESKLYGMKDISPPNAEQSKTNSLLPPRPHLFHQPKVRAVGGVKTAKLYAWVALQTLPEEMVISPCLLDFLEKALETIPITPVERGYAAVATQEEDMGQFDPVEQLEESTTSLVSSSTSAYSSFPVDVVVYVRVQPSQIRFSCLPMSRVECMLKLPSLDLVFSSNRGELETPPGAHPTDAPHPPSSTPPGQYNPKPPPSKASPLLGSPLGRSRHSSSQSDLTAPPSNSSGLSFTACMSDFSLYVFHPYGAGKQKSAVTGLPPGPGPLGTVDEEPSSVTGRKDSLSINLEFVKVSLSRIRRTGGPTFIESFIPAKGGKMDTTLINISAVCDIGSASFKYDMRRLSEILAFPRAWYRRSIARRLFLGDQTINLPASGPATPDSAENVTQHLSPESSRKAWRTWDGSMGTQHMPQSSNVFSEHSAGSNMSPGGVGHLKSPAPGRTRSVSDSTAPRRDSVTKTSTPSFSKNSKTAGPQGAPWETLVVFAINLKQLTVQMNMSNVMGNNTWTTSGLKSQGRLSVGSNRDREISMSVGLGRSKLDSKGGVVGGNIDVNTLEMVSHISEHPNQQPSHKIQITMGSTEARVDYMGSSILMGVFSNADLQLQDEWKVNLCTVDTSLSEKSEIFVHGDLQWDIFQVIISRSTTPDLIKIGMKLQEFFTQQFDTSKRALSTWGPGPYLPPKTPVINTEKGSAELYMDAAHHRHWPGVLKVIAGCHISLFQMPLPEDAVQLGGSMSLHGNHMTLACFHGPNFRSKSWALFHLEEPNIAFWTEAQKIWEDGSQDDSTYIVQTLDFHLGHNTMVTKPCGALESPMATITKITRRRHENPPHGVATVKEWFNYVTAMRNEELNLLRNAEANNQEGGAAAKSSSLLSSFRSSSSYNHETETIFALPRMQLDFKSIHVQDPEEPSLTDTDSKPKVECSVVTEFTDHICVTMDAELIMFLHDLVSAYLKEKEKALFAPRMFATRPGQKSPTALHDDGSSDKDDGINYTTVDWREFMCNTWHLEPTLRLISWTGRKIDPVGVDYILQKLGFHHARTTIPKWLQRGVMDPLDKVLSVLIKKLGTALQDEKDKKGRDKEEH</sequence>
<name>A0AAN8BJU0_9TELE</name>
<evidence type="ECO:0000313" key="3">
    <source>
        <dbReference type="EMBL" id="KAK5885705.1"/>
    </source>
</evidence>
<dbReference type="EMBL" id="JAULUE010002059">
    <property type="protein sequence ID" value="KAK5885705.1"/>
    <property type="molecule type" value="Genomic_DNA"/>
</dbReference>
<dbReference type="PANTHER" id="PTHR31640:SF1">
    <property type="entry name" value="BRIDGE-LIKE LIPID TRANSFER PROTEIN FAMILY MEMBER 1"/>
    <property type="match status" value="1"/>
</dbReference>
<dbReference type="InterPro" id="IPR056742">
    <property type="entry name" value="BLTP1_C"/>
</dbReference>
<feature type="domain" description="Bridge-like lipid transfer protein family member 1 C-terminal" evidence="2">
    <location>
        <begin position="1696"/>
        <end position="2297"/>
    </location>
</feature>
<evidence type="ECO:0000259" key="2">
    <source>
        <dbReference type="SMART" id="SM01220"/>
    </source>
</evidence>
<gene>
    <name evidence="3" type="ORF">CesoFtcFv8_016822</name>
</gene>
<feature type="region of interest" description="Disordered" evidence="1">
    <location>
        <begin position="45"/>
        <end position="68"/>
    </location>
</feature>
<feature type="compositionally biased region" description="Polar residues" evidence="1">
    <location>
        <begin position="1637"/>
        <end position="1659"/>
    </location>
</feature>
<feature type="region of interest" description="Disordered" evidence="1">
    <location>
        <begin position="1605"/>
        <end position="1707"/>
    </location>
</feature>
<feature type="compositionally biased region" description="Polar residues" evidence="1">
    <location>
        <begin position="1689"/>
        <end position="1703"/>
    </location>
</feature>
<dbReference type="PANTHER" id="PTHR31640">
    <property type="entry name" value="TRANSMEMBRANE PROTEIN KIAA1109"/>
    <property type="match status" value="1"/>
</dbReference>
<feature type="region of interest" description="Disordered" evidence="1">
    <location>
        <begin position="1398"/>
        <end position="1460"/>
    </location>
</feature>
<reference evidence="3 4" key="1">
    <citation type="journal article" date="2023" name="Mol. Biol. Evol.">
        <title>Genomics of Secondarily Temperate Adaptation in the Only Non-Antarctic Icefish.</title>
        <authorList>
            <person name="Rivera-Colon A.G."/>
            <person name="Rayamajhi N."/>
            <person name="Minhas B.F."/>
            <person name="Madrigal G."/>
            <person name="Bilyk K.T."/>
            <person name="Yoon V."/>
            <person name="Hune M."/>
            <person name="Gregory S."/>
            <person name="Cheng C.H.C."/>
            <person name="Catchen J.M."/>
        </authorList>
    </citation>
    <scope>NUCLEOTIDE SEQUENCE [LARGE SCALE GENOMIC DNA]</scope>
    <source>
        <strain evidence="3">JC2023a</strain>
    </source>
</reference>
<comment type="caution">
    <text evidence="3">The sequence shown here is derived from an EMBL/GenBank/DDBJ whole genome shotgun (WGS) entry which is preliminary data.</text>
</comment>
<dbReference type="InterPro" id="IPR033616">
    <property type="entry name" value="BLTP1"/>
</dbReference>